<dbReference type="InterPro" id="IPR008146">
    <property type="entry name" value="Gln_synth_cat_dom"/>
</dbReference>
<dbReference type="Gene3D" id="3.10.20.70">
    <property type="entry name" value="Glutamine synthetase, N-terminal domain"/>
    <property type="match status" value="1"/>
</dbReference>
<dbReference type="InterPro" id="IPR008147">
    <property type="entry name" value="Gln_synt_N"/>
</dbReference>
<dbReference type="EC" id="6.3.1.-" evidence="11"/>
<dbReference type="PROSITE" id="PS51986">
    <property type="entry name" value="GS_BETA_GRASP"/>
    <property type="match status" value="1"/>
</dbReference>
<dbReference type="Gene3D" id="3.30.590.10">
    <property type="entry name" value="Glutamine synthetase/guanido kinase, catalytic domain"/>
    <property type="match status" value="1"/>
</dbReference>
<evidence type="ECO:0000256" key="4">
    <source>
        <dbReference type="ARBA" id="ARBA00022741"/>
    </source>
</evidence>
<proteinExistence type="inferred from homology"/>
<dbReference type="Pfam" id="PF00120">
    <property type="entry name" value="Gln-synt_C"/>
    <property type="match status" value="1"/>
</dbReference>
<evidence type="ECO:0000259" key="9">
    <source>
        <dbReference type="PROSITE" id="PS51986"/>
    </source>
</evidence>
<dbReference type="SUPFAM" id="SSF54368">
    <property type="entry name" value="Glutamine synthetase, N-terminal domain"/>
    <property type="match status" value="1"/>
</dbReference>
<keyword evidence="3 11" id="KW-0436">Ligase</keyword>
<evidence type="ECO:0000256" key="8">
    <source>
        <dbReference type="RuleBase" id="RU000384"/>
    </source>
</evidence>
<dbReference type="GO" id="GO:0016874">
    <property type="term" value="F:ligase activity"/>
    <property type="evidence" value="ECO:0007669"/>
    <property type="project" value="UniProtKB-KW"/>
</dbReference>
<dbReference type="InterPro" id="IPR036651">
    <property type="entry name" value="Gln_synt_N_sf"/>
</dbReference>
<keyword evidence="12" id="KW-1185">Reference proteome</keyword>
<evidence type="ECO:0000259" key="10">
    <source>
        <dbReference type="PROSITE" id="PS51987"/>
    </source>
</evidence>
<dbReference type="SUPFAM" id="SSF55931">
    <property type="entry name" value="Glutamine synthetase/guanido kinase"/>
    <property type="match status" value="1"/>
</dbReference>
<evidence type="ECO:0000256" key="5">
    <source>
        <dbReference type="ARBA" id="ARBA00022840"/>
    </source>
</evidence>
<comment type="caution">
    <text evidence="11">The sequence shown here is derived from an EMBL/GenBank/DDBJ whole genome shotgun (WGS) entry which is preliminary data.</text>
</comment>
<keyword evidence="6" id="KW-0535">Nitrogen fixation</keyword>
<gene>
    <name evidence="11" type="ORF">ACFSCT_01835</name>
</gene>
<feature type="domain" description="GS beta-grasp" evidence="9">
    <location>
        <begin position="17"/>
        <end position="111"/>
    </location>
</feature>
<evidence type="ECO:0000313" key="11">
    <source>
        <dbReference type="EMBL" id="MFD1880452.1"/>
    </source>
</evidence>
<dbReference type="EMBL" id="JBHUEN010000006">
    <property type="protein sequence ID" value="MFD1880452.1"/>
    <property type="molecule type" value="Genomic_DNA"/>
</dbReference>
<evidence type="ECO:0000256" key="2">
    <source>
        <dbReference type="ARBA" id="ARBA00003117"/>
    </source>
</evidence>
<dbReference type="PANTHER" id="PTHR43785">
    <property type="entry name" value="GAMMA-GLUTAMYLPUTRESCINE SYNTHETASE"/>
    <property type="match status" value="1"/>
</dbReference>
<dbReference type="SMART" id="SM01230">
    <property type="entry name" value="Gln-synt_C"/>
    <property type="match status" value="1"/>
</dbReference>
<organism evidence="11 12">
    <name type="scientific">Paracoccus pacificus</name>
    <dbReference type="NCBI Taxonomy" id="1463598"/>
    <lineage>
        <taxon>Bacteria</taxon>
        <taxon>Pseudomonadati</taxon>
        <taxon>Pseudomonadota</taxon>
        <taxon>Alphaproteobacteria</taxon>
        <taxon>Rhodobacterales</taxon>
        <taxon>Paracoccaceae</taxon>
        <taxon>Paracoccus</taxon>
    </lineage>
</organism>
<dbReference type="Proteomes" id="UP001597213">
    <property type="component" value="Unassembled WGS sequence"/>
</dbReference>
<comment type="function">
    <text evidence="2">Catalyzes the ATP-dependent biosynthesis of glutamine from glutamate and ammonia.</text>
</comment>
<evidence type="ECO:0000256" key="6">
    <source>
        <dbReference type="ARBA" id="ARBA00023231"/>
    </source>
</evidence>
<sequence length="453" mass="49716">MPANLTLSSLKTAVKSGEIDTVIVAMTDMQGRLMGKRFHAAHFLDSHDETHCCNYLLATDLEMATVQGYEATSWAAGYGDYVMKPDLTTLRRLPWAPGTALCMVDMLDHHTHEPVPHSPRAMLRRQIARAEALGLTPMMATELEFFLFAQGYKDLFDAGYRDLTPTARFNVDYAITGTFADEPVMRALRNGLYGAGIMVENTKGEAEAGQHEVNVRYSDAMDTADMHVLVKAATKEIAQAHGQSATFMAKYDHRRAGSSSHVHQSLWRDGKNAFFDAKAEHGMSDLMRSFVAGQLAHAPAITYFLAPYVNSYKRFVTGMFAPTKAVWSIDNRTAGFRVCGEDTKAVRIECRIGGADLNPYLACAALLAAGLDGIEKKMKLGAPVTGDIYKAGAVQEIPKTLGAAAEAMVGSKMLKDAFGKAVIDHYARAALWEIEEQNRVVTDWEVARGFERA</sequence>
<accession>A0ABW4R2V3</accession>
<dbReference type="PROSITE" id="PS51987">
    <property type="entry name" value="GS_CATALYTIC"/>
    <property type="match status" value="1"/>
</dbReference>
<dbReference type="InterPro" id="IPR014746">
    <property type="entry name" value="Gln_synth/guanido_kin_cat_dom"/>
</dbReference>
<comment type="cofactor">
    <cofactor evidence="1">
        <name>Mg(2+)</name>
        <dbReference type="ChEBI" id="CHEBI:18420"/>
    </cofactor>
</comment>
<comment type="similarity">
    <text evidence="7 8">Belongs to the glutamine synthetase family.</text>
</comment>
<protein>
    <submittedName>
        <fullName evidence="11">Glutamine synthetase family protein</fullName>
        <ecNumber evidence="11">6.3.1.-</ecNumber>
    </submittedName>
</protein>
<dbReference type="PANTHER" id="PTHR43785:SF12">
    <property type="entry name" value="TYPE-1 GLUTAMINE SYNTHETASE 2"/>
    <property type="match status" value="1"/>
</dbReference>
<evidence type="ECO:0000256" key="3">
    <source>
        <dbReference type="ARBA" id="ARBA00022598"/>
    </source>
</evidence>
<evidence type="ECO:0000256" key="1">
    <source>
        <dbReference type="ARBA" id="ARBA00001946"/>
    </source>
</evidence>
<dbReference type="RefSeq" id="WP_379139652.1">
    <property type="nucleotide sequence ID" value="NZ_JBHUEN010000006.1"/>
</dbReference>
<reference evidence="12" key="1">
    <citation type="journal article" date="2019" name="Int. J. Syst. Evol. Microbiol.">
        <title>The Global Catalogue of Microorganisms (GCM) 10K type strain sequencing project: providing services to taxonomists for standard genome sequencing and annotation.</title>
        <authorList>
            <consortium name="The Broad Institute Genomics Platform"/>
            <consortium name="The Broad Institute Genome Sequencing Center for Infectious Disease"/>
            <person name="Wu L."/>
            <person name="Ma J."/>
        </authorList>
    </citation>
    <scope>NUCLEOTIDE SEQUENCE [LARGE SCALE GENOMIC DNA]</scope>
    <source>
        <strain evidence="12">CCUG 56029</strain>
    </source>
</reference>
<keyword evidence="5" id="KW-0067">ATP-binding</keyword>
<keyword evidence="4" id="KW-0547">Nucleotide-binding</keyword>
<feature type="domain" description="GS catalytic" evidence="10">
    <location>
        <begin position="119"/>
        <end position="453"/>
    </location>
</feature>
<name>A0ABW4R2V3_9RHOB</name>
<evidence type="ECO:0000256" key="7">
    <source>
        <dbReference type="PROSITE-ProRule" id="PRU01330"/>
    </source>
</evidence>
<evidence type="ECO:0000313" key="12">
    <source>
        <dbReference type="Proteomes" id="UP001597213"/>
    </source>
</evidence>